<evidence type="ECO:0000313" key="5">
    <source>
        <dbReference type="Proteomes" id="UP001258315"/>
    </source>
</evidence>
<accession>A0ABU3GVT7</accession>
<proteinExistence type="inferred from homology"/>
<comment type="function">
    <text evidence="2">Destroys radicals which are normally produced within the cells and which are toxic to biological systems.</text>
</comment>
<evidence type="ECO:0000256" key="1">
    <source>
        <dbReference type="ARBA" id="ARBA00010457"/>
    </source>
</evidence>
<dbReference type="PRINTS" id="PR00068">
    <property type="entry name" value="CUZNDISMTASE"/>
</dbReference>
<evidence type="ECO:0000256" key="2">
    <source>
        <dbReference type="RuleBase" id="RU000393"/>
    </source>
</evidence>
<reference evidence="5" key="1">
    <citation type="submission" date="2023-07" db="EMBL/GenBank/DDBJ databases">
        <title>Functional and genomic diversity of the sorghum phyllosphere microbiome.</title>
        <authorList>
            <person name="Shade A."/>
        </authorList>
    </citation>
    <scope>NUCLEOTIDE SEQUENCE [LARGE SCALE GENOMIC DNA]</scope>
    <source>
        <strain evidence="5">SORGH_AS_0422</strain>
    </source>
</reference>
<organism evidence="4 5">
    <name type="scientific">Mucilaginibacter terrae</name>
    <dbReference type="NCBI Taxonomy" id="1955052"/>
    <lineage>
        <taxon>Bacteria</taxon>
        <taxon>Pseudomonadati</taxon>
        <taxon>Bacteroidota</taxon>
        <taxon>Sphingobacteriia</taxon>
        <taxon>Sphingobacteriales</taxon>
        <taxon>Sphingobacteriaceae</taxon>
        <taxon>Mucilaginibacter</taxon>
    </lineage>
</organism>
<name>A0ABU3GVT7_9SPHI</name>
<evidence type="ECO:0000313" key="4">
    <source>
        <dbReference type="EMBL" id="MDT3403888.1"/>
    </source>
</evidence>
<dbReference type="CDD" id="cd00305">
    <property type="entry name" value="Cu-Zn_Superoxide_Dismutase"/>
    <property type="match status" value="1"/>
</dbReference>
<dbReference type="PROSITE" id="PS51257">
    <property type="entry name" value="PROKAR_LIPOPROTEIN"/>
    <property type="match status" value="1"/>
</dbReference>
<comment type="similarity">
    <text evidence="1 2">Belongs to the Cu-Zn superoxide dismutase family.</text>
</comment>
<dbReference type="InterPro" id="IPR024134">
    <property type="entry name" value="SOD_Cu/Zn_/chaperone"/>
</dbReference>
<comment type="cofactor">
    <cofactor evidence="2">
        <name>Cu cation</name>
        <dbReference type="ChEBI" id="CHEBI:23378"/>
    </cofactor>
    <text evidence="2">Binds 1 copper ion per subunit.</text>
</comment>
<gene>
    <name evidence="4" type="ORF">QE417_002960</name>
</gene>
<dbReference type="RefSeq" id="WP_311951238.1">
    <property type="nucleotide sequence ID" value="NZ_JAVLVU010000001.1"/>
</dbReference>
<dbReference type="Gene3D" id="2.60.40.200">
    <property type="entry name" value="Superoxide dismutase, copper/zinc binding domain"/>
    <property type="match status" value="1"/>
</dbReference>
<keyword evidence="5" id="KW-1185">Reference proteome</keyword>
<keyword evidence="2 4" id="KW-0560">Oxidoreductase</keyword>
<comment type="caution">
    <text evidence="4">The sequence shown here is derived from an EMBL/GenBank/DDBJ whole genome shotgun (WGS) entry which is preliminary data.</text>
</comment>
<dbReference type="InterPro" id="IPR036423">
    <property type="entry name" value="SOD-like_Cu/Zn_dom_sf"/>
</dbReference>
<keyword evidence="2" id="KW-0479">Metal-binding</keyword>
<comment type="catalytic activity">
    <reaction evidence="2">
        <text>2 superoxide + 2 H(+) = H2O2 + O2</text>
        <dbReference type="Rhea" id="RHEA:20696"/>
        <dbReference type="ChEBI" id="CHEBI:15378"/>
        <dbReference type="ChEBI" id="CHEBI:15379"/>
        <dbReference type="ChEBI" id="CHEBI:16240"/>
        <dbReference type="ChEBI" id="CHEBI:18421"/>
        <dbReference type="EC" id="1.15.1.1"/>
    </reaction>
</comment>
<dbReference type="InterPro" id="IPR001424">
    <property type="entry name" value="SOD_Cu_Zn_dom"/>
</dbReference>
<keyword evidence="2" id="KW-0186">Copper</keyword>
<keyword evidence="2" id="KW-0862">Zinc</keyword>
<evidence type="ECO:0000259" key="3">
    <source>
        <dbReference type="Pfam" id="PF00080"/>
    </source>
</evidence>
<protein>
    <recommendedName>
        <fullName evidence="2">Superoxide dismutase [Cu-Zn]</fullName>
        <ecNumber evidence="2">1.15.1.1</ecNumber>
    </recommendedName>
</protein>
<dbReference type="PROSITE" id="PS00332">
    <property type="entry name" value="SOD_CU_ZN_2"/>
    <property type="match status" value="1"/>
</dbReference>
<dbReference type="GO" id="GO:0004784">
    <property type="term" value="F:superoxide dismutase activity"/>
    <property type="evidence" value="ECO:0007669"/>
    <property type="project" value="UniProtKB-EC"/>
</dbReference>
<dbReference type="EC" id="1.15.1.1" evidence="2"/>
<comment type="cofactor">
    <cofactor evidence="2">
        <name>Zn(2+)</name>
        <dbReference type="ChEBI" id="CHEBI:29105"/>
    </cofactor>
    <text evidence="2">Binds 1 zinc ion per subunit.</text>
</comment>
<dbReference type="EMBL" id="JAVLVU010000001">
    <property type="protein sequence ID" value="MDT3403888.1"/>
    <property type="molecule type" value="Genomic_DNA"/>
</dbReference>
<sequence length="207" mass="22167">MKNQTLLLSVLCISLAFTSCKSGGNKSNSDSTSADSSVKTVEETKHMDHAAMDTAMYDSAHADITATKPDTTVSGTAHFTRKDAEVELQLTLTIPKKANSTVAVHFHEHGDCGDMGKGAHGHWNPTKEDHGKWGAAPYHSGDIGNIKLDKDGKATFTVKTDRWTIGGPEKTNILNRSLIVHSGVDDYKTQPTGNSGSRIGCGVINKM</sequence>
<dbReference type="InterPro" id="IPR018152">
    <property type="entry name" value="SOD_Cu/Zn_BS"/>
</dbReference>
<dbReference type="SUPFAM" id="SSF49329">
    <property type="entry name" value="Cu,Zn superoxide dismutase-like"/>
    <property type="match status" value="1"/>
</dbReference>
<dbReference type="Proteomes" id="UP001258315">
    <property type="component" value="Unassembled WGS sequence"/>
</dbReference>
<dbReference type="Pfam" id="PF00080">
    <property type="entry name" value="Sod_Cu"/>
    <property type="match status" value="1"/>
</dbReference>
<feature type="domain" description="Superoxide dismutase copper/zinc binding" evidence="3">
    <location>
        <begin position="73"/>
        <end position="204"/>
    </location>
</feature>
<dbReference type="PANTHER" id="PTHR10003">
    <property type="entry name" value="SUPEROXIDE DISMUTASE CU-ZN -RELATED"/>
    <property type="match status" value="1"/>
</dbReference>